<evidence type="ECO:0008006" key="4">
    <source>
        <dbReference type="Google" id="ProtNLM"/>
    </source>
</evidence>
<dbReference type="EMBL" id="PCSB01000034">
    <property type="protein sequence ID" value="PIP31775.1"/>
    <property type="molecule type" value="Genomic_DNA"/>
</dbReference>
<organism evidence="2 3">
    <name type="scientific">bacterium (Candidatus Gribaldobacteria) CG23_combo_of_CG06-09_8_20_14_all_37_87_8</name>
    <dbReference type="NCBI Taxonomy" id="2014278"/>
    <lineage>
        <taxon>Bacteria</taxon>
        <taxon>Candidatus Gribaldobacteria</taxon>
    </lineage>
</organism>
<dbReference type="AlphaFoldDB" id="A0A2G9ZF27"/>
<evidence type="ECO:0000256" key="1">
    <source>
        <dbReference type="SAM" id="Phobius"/>
    </source>
</evidence>
<accession>A0A2G9ZF27</accession>
<keyword evidence="1" id="KW-0472">Membrane</keyword>
<feature type="transmembrane region" description="Helical" evidence="1">
    <location>
        <begin position="106"/>
        <end position="127"/>
    </location>
</feature>
<feature type="transmembrane region" description="Helical" evidence="1">
    <location>
        <begin position="36"/>
        <end position="54"/>
    </location>
</feature>
<sequence length="129" mass="14671">MIKPHKKSTRLFFFIAGIIATIAYRVIIFLNLYSPFLVKVAWYIGTVGFILYFGHRYDIAMKRANLIKKYDLVKIIDNSSVGGEAKQALHYLVQTTLTSKSRWNSAVIFLLTLVAFIVAVILDVLIISQ</sequence>
<evidence type="ECO:0000313" key="3">
    <source>
        <dbReference type="Proteomes" id="UP000230447"/>
    </source>
</evidence>
<name>A0A2G9ZF27_9BACT</name>
<gene>
    <name evidence="2" type="ORF">COX24_01750</name>
</gene>
<keyword evidence="1" id="KW-0812">Transmembrane</keyword>
<dbReference type="Proteomes" id="UP000230447">
    <property type="component" value="Unassembled WGS sequence"/>
</dbReference>
<protein>
    <recommendedName>
        <fullName evidence="4">DUF3899 domain-containing protein</fullName>
    </recommendedName>
</protein>
<evidence type="ECO:0000313" key="2">
    <source>
        <dbReference type="EMBL" id="PIP31775.1"/>
    </source>
</evidence>
<reference evidence="2 3" key="1">
    <citation type="submission" date="2017-09" db="EMBL/GenBank/DDBJ databases">
        <title>Depth-based differentiation of microbial function through sediment-hosted aquifers and enrichment of novel symbionts in the deep terrestrial subsurface.</title>
        <authorList>
            <person name="Probst A.J."/>
            <person name="Ladd B."/>
            <person name="Jarett J.K."/>
            <person name="Geller-Mcgrath D.E."/>
            <person name="Sieber C.M."/>
            <person name="Emerson J.B."/>
            <person name="Anantharaman K."/>
            <person name="Thomas B.C."/>
            <person name="Malmstrom R."/>
            <person name="Stieglmeier M."/>
            <person name="Klingl A."/>
            <person name="Woyke T."/>
            <person name="Ryan C.M."/>
            <person name="Banfield J.F."/>
        </authorList>
    </citation>
    <scope>NUCLEOTIDE SEQUENCE [LARGE SCALE GENOMIC DNA]</scope>
    <source>
        <strain evidence="2">CG23_combo_of_CG06-09_8_20_14_all_37_87_8</strain>
    </source>
</reference>
<keyword evidence="1" id="KW-1133">Transmembrane helix</keyword>
<proteinExistence type="predicted"/>
<feature type="transmembrane region" description="Helical" evidence="1">
    <location>
        <begin position="12"/>
        <end position="30"/>
    </location>
</feature>
<comment type="caution">
    <text evidence="2">The sequence shown here is derived from an EMBL/GenBank/DDBJ whole genome shotgun (WGS) entry which is preliminary data.</text>
</comment>